<protein>
    <recommendedName>
        <fullName evidence="6">Cuticle protein 7</fullName>
    </recommendedName>
</protein>
<feature type="chain" id="PRO_5043830869" description="Cuticle protein 7" evidence="3">
    <location>
        <begin position="19"/>
        <end position="282"/>
    </location>
</feature>
<sequence>RGLLWAAVLLLSAALAAAAPKGILSHGPEDADTSFILNSRGGIETFHGAIPDNELLARHEILKEQESPENPGSEYQVAYEVNAPSTGDQKSFVENRYEDGSITGQYTVLEADGSLRLVTYSFTPEEGFKANVEKKAPGSSYNSLLSASSEVSNVDVLSNVINVDRLGTYDDSNAYPSYYGGFRTGLSRPFEEENLQHDVYNSHLYLNENGVVNRFEGNQVGSTKEAFENLRNDGQFGSKIAAHITNDRLQNNQPFYRLIPVSIHQRRTVPFTVLPVYLRRHA</sequence>
<dbReference type="AlphaFoldDB" id="A0AAV2QV76"/>
<keyword evidence="5" id="KW-1185">Reference proteome</keyword>
<evidence type="ECO:0000256" key="1">
    <source>
        <dbReference type="ARBA" id="ARBA00022460"/>
    </source>
</evidence>
<keyword evidence="1 2" id="KW-0193">Cuticle</keyword>
<reference evidence="4 5" key="1">
    <citation type="submission" date="2024-05" db="EMBL/GenBank/DDBJ databases">
        <authorList>
            <person name="Wallberg A."/>
        </authorList>
    </citation>
    <scope>NUCLEOTIDE SEQUENCE [LARGE SCALE GENOMIC DNA]</scope>
</reference>
<proteinExistence type="predicted"/>
<feature type="non-terminal residue" evidence="4">
    <location>
        <position position="1"/>
    </location>
</feature>
<gene>
    <name evidence="4" type="ORF">MNOR_LOCUS17510</name>
</gene>
<dbReference type="GO" id="GO:0005615">
    <property type="term" value="C:extracellular space"/>
    <property type="evidence" value="ECO:0007669"/>
    <property type="project" value="TreeGrafter"/>
</dbReference>
<evidence type="ECO:0000313" key="4">
    <source>
        <dbReference type="EMBL" id="CAL4103229.1"/>
    </source>
</evidence>
<dbReference type="InterPro" id="IPR000618">
    <property type="entry name" value="Insect_cuticle"/>
</dbReference>
<dbReference type="PANTHER" id="PTHR12236:SF75">
    <property type="entry name" value="CUTICULAR PROTEIN 62BB, ISOFORM A"/>
    <property type="match status" value="1"/>
</dbReference>
<name>A0AAV2QV76_MEGNR</name>
<organism evidence="4 5">
    <name type="scientific">Meganyctiphanes norvegica</name>
    <name type="common">Northern krill</name>
    <name type="synonym">Thysanopoda norvegica</name>
    <dbReference type="NCBI Taxonomy" id="48144"/>
    <lineage>
        <taxon>Eukaryota</taxon>
        <taxon>Metazoa</taxon>
        <taxon>Ecdysozoa</taxon>
        <taxon>Arthropoda</taxon>
        <taxon>Crustacea</taxon>
        <taxon>Multicrustacea</taxon>
        <taxon>Malacostraca</taxon>
        <taxon>Eumalacostraca</taxon>
        <taxon>Eucarida</taxon>
        <taxon>Euphausiacea</taxon>
        <taxon>Euphausiidae</taxon>
        <taxon>Meganyctiphanes</taxon>
    </lineage>
</organism>
<evidence type="ECO:0000256" key="2">
    <source>
        <dbReference type="PROSITE-ProRule" id="PRU00497"/>
    </source>
</evidence>
<accession>A0AAV2QV76</accession>
<evidence type="ECO:0008006" key="6">
    <source>
        <dbReference type="Google" id="ProtNLM"/>
    </source>
</evidence>
<evidence type="ECO:0000256" key="3">
    <source>
        <dbReference type="SAM" id="SignalP"/>
    </source>
</evidence>
<feature type="signal peptide" evidence="3">
    <location>
        <begin position="1"/>
        <end position="18"/>
    </location>
</feature>
<dbReference type="EMBL" id="CAXKWB010012070">
    <property type="protein sequence ID" value="CAL4103229.1"/>
    <property type="molecule type" value="Genomic_DNA"/>
</dbReference>
<comment type="caution">
    <text evidence="4">The sequence shown here is derived from an EMBL/GenBank/DDBJ whole genome shotgun (WGS) entry which is preliminary data.</text>
</comment>
<dbReference type="InterPro" id="IPR051217">
    <property type="entry name" value="Insect_Cuticle_Struc_Prot"/>
</dbReference>
<dbReference type="PANTHER" id="PTHR12236">
    <property type="entry name" value="STRUCTURAL CONTITUENT OF CUTICLE"/>
    <property type="match status" value="1"/>
</dbReference>
<dbReference type="Proteomes" id="UP001497623">
    <property type="component" value="Unassembled WGS sequence"/>
</dbReference>
<dbReference type="Pfam" id="PF00379">
    <property type="entry name" value="Chitin_bind_4"/>
    <property type="match status" value="1"/>
</dbReference>
<dbReference type="GO" id="GO:0031012">
    <property type="term" value="C:extracellular matrix"/>
    <property type="evidence" value="ECO:0007669"/>
    <property type="project" value="TreeGrafter"/>
</dbReference>
<dbReference type="GO" id="GO:0042302">
    <property type="term" value="F:structural constituent of cuticle"/>
    <property type="evidence" value="ECO:0007669"/>
    <property type="project" value="UniProtKB-UniRule"/>
</dbReference>
<evidence type="ECO:0000313" key="5">
    <source>
        <dbReference type="Proteomes" id="UP001497623"/>
    </source>
</evidence>
<dbReference type="PROSITE" id="PS51155">
    <property type="entry name" value="CHIT_BIND_RR_2"/>
    <property type="match status" value="1"/>
</dbReference>
<keyword evidence="3" id="KW-0732">Signal</keyword>